<keyword evidence="2" id="KW-0808">Transferase</keyword>
<dbReference type="SUPFAM" id="SSF56672">
    <property type="entry name" value="DNA/RNA polymerases"/>
    <property type="match status" value="1"/>
</dbReference>
<name>A0A2B4SDF6_STYPI</name>
<dbReference type="Gene3D" id="2.160.20.80">
    <property type="entry name" value="E3 ubiquitin-protein ligase SopA"/>
    <property type="match status" value="1"/>
</dbReference>
<reference evidence="3" key="1">
    <citation type="journal article" date="2017" name="bioRxiv">
        <title>Comparative analysis of the genomes of Stylophora pistillata and Acropora digitifera provides evidence for extensive differences between species of corals.</title>
        <authorList>
            <person name="Voolstra C.R."/>
            <person name="Li Y."/>
            <person name="Liew Y.J."/>
            <person name="Baumgarten S."/>
            <person name="Zoccola D."/>
            <person name="Flot J.-F."/>
            <person name="Tambutte S."/>
            <person name="Allemand D."/>
            <person name="Aranda M."/>
        </authorList>
    </citation>
    <scope>NUCLEOTIDE SEQUENCE [LARGE SCALE GENOMIC DNA]</scope>
</reference>
<accession>A0A2B4SDF6</accession>
<dbReference type="InterPro" id="IPR043502">
    <property type="entry name" value="DNA/RNA_pol_sf"/>
</dbReference>
<comment type="caution">
    <text evidence="2">The sequence shown here is derived from an EMBL/GenBank/DDBJ whole genome shotgun (WGS) entry which is preliminary data.</text>
</comment>
<dbReference type="Proteomes" id="UP000225706">
    <property type="component" value="Unassembled WGS sequence"/>
</dbReference>
<feature type="domain" description="Reverse transcriptase" evidence="1">
    <location>
        <begin position="1"/>
        <end position="195"/>
    </location>
</feature>
<dbReference type="GO" id="GO:0003964">
    <property type="term" value="F:RNA-directed DNA polymerase activity"/>
    <property type="evidence" value="ECO:0007669"/>
    <property type="project" value="UniProtKB-KW"/>
</dbReference>
<dbReference type="AlphaFoldDB" id="A0A2B4SDF6"/>
<dbReference type="PROSITE" id="PS50878">
    <property type="entry name" value="RT_POL"/>
    <property type="match status" value="1"/>
</dbReference>
<protein>
    <submittedName>
        <fullName evidence="2">RNA-directed DNA polymerase from mobile element jockey</fullName>
    </submittedName>
</protein>
<organism evidence="2 3">
    <name type="scientific">Stylophora pistillata</name>
    <name type="common">Smooth cauliflower coral</name>
    <dbReference type="NCBI Taxonomy" id="50429"/>
    <lineage>
        <taxon>Eukaryota</taxon>
        <taxon>Metazoa</taxon>
        <taxon>Cnidaria</taxon>
        <taxon>Anthozoa</taxon>
        <taxon>Hexacorallia</taxon>
        <taxon>Scleractinia</taxon>
        <taxon>Astrocoeniina</taxon>
        <taxon>Pocilloporidae</taxon>
        <taxon>Stylophora</taxon>
    </lineage>
</organism>
<dbReference type="EMBL" id="LSMT01000121">
    <property type="protein sequence ID" value="PFX26628.1"/>
    <property type="molecule type" value="Genomic_DNA"/>
</dbReference>
<dbReference type="SUPFAM" id="SSF141571">
    <property type="entry name" value="Pentapeptide repeat-like"/>
    <property type="match status" value="1"/>
</dbReference>
<keyword evidence="2" id="KW-0548">Nucleotidyltransferase</keyword>
<evidence type="ECO:0000313" key="3">
    <source>
        <dbReference type="Proteomes" id="UP000225706"/>
    </source>
</evidence>
<dbReference type="Pfam" id="PF00805">
    <property type="entry name" value="Pentapeptide"/>
    <property type="match status" value="1"/>
</dbReference>
<proteinExistence type="predicted"/>
<keyword evidence="3" id="KW-1185">Reference proteome</keyword>
<dbReference type="Pfam" id="PF00078">
    <property type="entry name" value="RVT_1"/>
    <property type="match status" value="1"/>
</dbReference>
<evidence type="ECO:0000313" key="2">
    <source>
        <dbReference type="EMBL" id="PFX26628.1"/>
    </source>
</evidence>
<keyword evidence="2" id="KW-0695">RNA-directed DNA polymerase</keyword>
<dbReference type="STRING" id="50429.A0A2B4SDF6"/>
<gene>
    <name evidence="2" type="primary">jockey\pol</name>
    <name evidence="2" type="ORF">AWC38_SpisGene8670</name>
</gene>
<dbReference type="PANTHER" id="PTHR33332">
    <property type="entry name" value="REVERSE TRANSCRIPTASE DOMAIN-CONTAINING PROTEIN"/>
    <property type="match status" value="1"/>
</dbReference>
<sequence length="226" mass="24679">MKPLLCNKGSCRLAKVQGTMKQDLIVEKEIDLQIHKKQDLDKGETVGSVILDLSKAFDLIPHNLLMDKPKAYVLSTQSLNLIKDYLGGQRQQVKVANAKSDIVKIHRGVPQGSVLGPFFFNIFLNDLFYFVTEAKLWNYADDNQLTSSDVAPSLVQAVLFQAVLVQAVLVQAVLVQAVLAQAVLAQAVLVQAVLVQAVLVQAVLVQAVLVQAVGVQAVQATQRIRN</sequence>
<evidence type="ECO:0000259" key="1">
    <source>
        <dbReference type="PROSITE" id="PS50878"/>
    </source>
</evidence>
<dbReference type="InterPro" id="IPR001646">
    <property type="entry name" value="5peptide_repeat"/>
</dbReference>
<dbReference type="InterPro" id="IPR000477">
    <property type="entry name" value="RT_dom"/>
</dbReference>